<reference evidence="4 5" key="1">
    <citation type="journal article" date="2015" name="Nature">
        <title>rRNA introns, odd ribosomes, and small enigmatic genomes across a large radiation of phyla.</title>
        <authorList>
            <person name="Brown C.T."/>
            <person name="Hug L.A."/>
            <person name="Thomas B.C."/>
            <person name="Sharon I."/>
            <person name="Castelle C.J."/>
            <person name="Singh A."/>
            <person name="Wilkins M.J."/>
            <person name="Williams K.H."/>
            <person name="Banfield J.F."/>
        </authorList>
    </citation>
    <scope>NUCLEOTIDE SEQUENCE [LARGE SCALE GENOMIC DNA]</scope>
</reference>
<evidence type="ECO:0000313" key="5">
    <source>
        <dbReference type="Proteomes" id="UP000034531"/>
    </source>
</evidence>
<dbReference type="Pfam" id="PF00239">
    <property type="entry name" value="Resolvase"/>
    <property type="match status" value="1"/>
</dbReference>
<dbReference type="InterPro" id="IPR050639">
    <property type="entry name" value="SSR_resolvase"/>
</dbReference>
<dbReference type="InterPro" id="IPR011109">
    <property type="entry name" value="DNA_bind_recombinase_dom"/>
</dbReference>
<gene>
    <name evidence="4" type="ORF">UT84_C0016G0008</name>
</gene>
<evidence type="ECO:0000259" key="2">
    <source>
        <dbReference type="PROSITE" id="PS51736"/>
    </source>
</evidence>
<proteinExistence type="predicted"/>
<comment type="caution">
    <text evidence="4">The sequence shown here is derived from an EMBL/GenBank/DDBJ whole genome shotgun (WGS) entry which is preliminary data.</text>
</comment>
<dbReference type="AlphaFoldDB" id="A0A0G0RB65"/>
<dbReference type="PANTHER" id="PTHR30461">
    <property type="entry name" value="DNA-INVERTASE FROM LAMBDOID PROPHAGE"/>
    <property type="match status" value="1"/>
</dbReference>
<dbReference type="EMBL" id="LBYI01000016">
    <property type="protein sequence ID" value="KKR49979.1"/>
    <property type="molecule type" value="Genomic_DNA"/>
</dbReference>
<dbReference type="SMART" id="SM00857">
    <property type="entry name" value="Resolvase"/>
    <property type="match status" value="1"/>
</dbReference>
<dbReference type="PROSITE" id="PS51737">
    <property type="entry name" value="RECOMBINASE_DNA_BIND"/>
    <property type="match status" value="1"/>
</dbReference>
<keyword evidence="1" id="KW-0175">Coiled coil</keyword>
<evidence type="ECO:0000256" key="1">
    <source>
        <dbReference type="SAM" id="Coils"/>
    </source>
</evidence>
<dbReference type="PANTHER" id="PTHR30461:SF23">
    <property type="entry name" value="DNA RECOMBINASE-RELATED"/>
    <property type="match status" value="1"/>
</dbReference>
<dbReference type="InterPro" id="IPR025827">
    <property type="entry name" value="Zn_ribbon_recom_dom"/>
</dbReference>
<dbReference type="Pfam" id="PF07508">
    <property type="entry name" value="Recombinase"/>
    <property type="match status" value="1"/>
</dbReference>
<feature type="coiled-coil region" evidence="1">
    <location>
        <begin position="359"/>
        <end position="386"/>
    </location>
</feature>
<dbReference type="SUPFAM" id="SSF53041">
    <property type="entry name" value="Resolvase-like"/>
    <property type="match status" value="1"/>
</dbReference>
<protein>
    <submittedName>
        <fullName evidence="4">Recombinase</fullName>
    </submittedName>
</protein>
<dbReference type="GO" id="GO:0000150">
    <property type="term" value="F:DNA strand exchange activity"/>
    <property type="evidence" value="ECO:0007669"/>
    <property type="project" value="InterPro"/>
</dbReference>
<dbReference type="Pfam" id="PF13408">
    <property type="entry name" value="Zn_ribbon_recom"/>
    <property type="match status" value="1"/>
</dbReference>
<dbReference type="Gene3D" id="3.90.1750.20">
    <property type="entry name" value="Putative Large Serine Recombinase, Chain B, Domain 2"/>
    <property type="match status" value="1"/>
</dbReference>
<dbReference type="GO" id="GO:0003677">
    <property type="term" value="F:DNA binding"/>
    <property type="evidence" value="ECO:0007669"/>
    <property type="project" value="InterPro"/>
</dbReference>
<evidence type="ECO:0000259" key="3">
    <source>
        <dbReference type="PROSITE" id="PS51737"/>
    </source>
</evidence>
<evidence type="ECO:0000313" key="4">
    <source>
        <dbReference type="EMBL" id="KKR49979.1"/>
    </source>
</evidence>
<organism evidence="4 5">
    <name type="scientific">Candidatus Curtissbacteria bacterium GW2011_GWA1_40_16</name>
    <dbReference type="NCBI Taxonomy" id="1618405"/>
    <lineage>
        <taxon>Bacteria</taxon>
        <taxon>Candidatus Curtissiibacteriota</taxon>
    </lineage>
</organism>
<dbReference type="PROSITE" id="PS51736">
    <property type="entry name" value="RECOMBINASES_3"/>
    <property type="match status" value="1"/>
</dbReference>
<dbReference type="Proteomes" id="UP000034531">
    <property type="component" value="Unassembled WGS sequence"/>
</dbReference>
<dbReference type="InterPro" id="IPR036162">
    <property type="entry name" value="Resolvase-like_N_sf"/>
</dbReference>
<dbReference type="CDD" id="cd00338">
    <property type="entry name" value="Ser_Recombinase"/>
    <property type="match status" value="1"/>
</dbReference>
<dbReference type="InterPro" id="IPR006119">
    <property type="entry name" value="Resolv_N"/>
</dbReference>
<name>A0A0G0RB65_9BACT</name>
<feature type="domain" description="Resolvase/invertase-type recombinase catalytic" evidence="2">
    <location>
        <begin position="3"/>
        <end position="149"/>
    </location>
</feature>
<sequence>MIKYIAYCRKSTDEPDRQILSIEAQVAELKEFAAKEKLEIIDFILESKTAKEPGRSKFAEVIRLLETGVANGIVSWHPDRLARNSVDGGKIIYLLDTGKLLDLKFPSFWFDNTPQGKFMLNIAFGQSKYYIDSLSVNVKRGNRQKLRCGEWPNKAPFGYLNDKSTKTIRVDKKRAKYVQQAFKMYATGGYTQVDIREFFTKNKIFNLTGHVIHVNKIKHMLSDPFYYGVMNFCGELYEGSHKPLISKKLFDQVQEVVRRKSKTHFEHITEFDFLGLVKCGECGGSITAEKHIKIYRRTNRTATYIYYRCSKKFGPCSQKYITGDKLEEKLRVAVQNVSISNYIAKKFLEWAEKDSKEEKSRSETRVSDLTRQLKGIEEKLDRLLEAYLDRVIEESEYKEKKNKLIESKLLLQSQIKEVSEKGNSWLETWNILSIPQVFCLPYYVSSFSFKDCIHSVEELS</sequence>
<accession>A0A0G0RB65</accession>
<dbReference type="Gene3D" id="3.40.50.1390">
    <property type="entry name" value="Resolvase, N-terminal catalytic domain"/>
    <property type="match status" value="1"/>
</dbReference>
<dbReference type="InterPro" id="IPR038109">
    <property type="entry name" value="DNA_bind_recomb_sf"/>
</dbReference>
<feature type="domain" description="Recombinase" evidence="3">
    <location>
        <begin position="156"/>
        <end position="263"/>
    </location>
</feature>